<feature type="chain" id="PRO_5038975257" evidence="1">
    <location>
        <begin position="31"/>
        <end position="429"/>
    </location>
</feature>
<evidence type="ECO:0000256" key="1">
    <source>
        <dbReference type="SAM" id="SignalP"/>
    </source>
</evidence>
<dbReference type="AlphaFoldDB" id="A0A7W7BSZ7"/>
<dbReference type="Pfam" id="PF13416">
    <property type="entry name" value="SBP_bac_8"/>
    <property type="match status" value="1"/>
</dbReference>
<comment type="caution">
    <text evidence="2">The sequence shown here is derived from an EMBL/GenBank/DDBJ whole genome shotgun (WGS) entry which is preliminary data.</text>
</comment>
<accession>A0A7W7BSZ7</accession>
<protein>
    <submittedName>
        <fullName evidence="2">Raffinose/stachyose/melibiose transport system substrate-binding protein</fullName>
    </submittedName>
</protein>
<dbReference type="EMBL" id="JACHMD010000001">
    <property type="protein sequence ID" value="MBB4668248.1"/>
    <property type="molecule type" value="Genomic_DNA"/>
</dbReference>
<sequence>MSQFMSSRLTRLAGVSLVAALALTGCSAQSEEAPNSTGEVSGELSIATTSDVGIGALIESFEKETGVGFETTFAEAGALNEQLSLQINGGTAPDIFRSAPGWAAPSSVLNLAAIGAVRDLSGEDWTANVPKAFDSLQVYEGGTYAYPTFGQAILAFYNISVFEEVGVTPPTTWDELIEVSDKLKAAGKVPISLGFADNYVTQFITYALSASLVNGAEPDFYEELDAGKTTFAESDGWRETFEKIVSLIDDGYTTADPLGTPGDPAMQAVGNGDAAIVIMPSGASPNLAKMTEGGWDNLGIFAFPATNSADDTFIPFSPDFLVVSSKTENPDAALAFLDHISQPDNAAAFAEAQGAIPALTNATPVDNQLNTAIQVYLDEERTTPFANHIWPGGEVAAALMAGLQQVVQGDKDIDGLLADLDTAYAGVKR</sequence>
<dbReference type="InterPro" id="IPR050490">
    <property type="entry name" value="Bact_solute-bd_prot1"/>
</dbReference>
<evidence type="ECO:0000313" key="2">
    <source>
        <dbReference type="EMBL" id="MBB4668248.1"/>
    </source>
</evidence>
<feature type="signal peptide" evidence="1">
    <location>
        <begin position="1"/>
        <end position="30"/>
    </location>
</feature>
<proteinExistence type="predicted"/>
<dbReference type="Gene3D" id="3.40.190.10">
    <property type="entry name" value="Periplasmic binding protein-like II"/>
    <property type="match status" value="2"/>
</dbReference>
<dbReference type="RefSeq" id="WP_184219962.1">
    <property type="nucleotide sequence ID" value="NZ_JACHMD010000001.1"/>
</dbReference>
<dbReference type="PANTHER" id="PTHR43649">
    <property type="entry name" value="ARABINOSE-BINDING PROTEIN-RELATED"/>
    <property type="match status" value="1"/>
</dbReference>
<name>A0A7W7BSZ7_9MICO</name>
<dbReference type="InterPro" id="IPR006059">
    <property type="entry name" value="SBP"/>
</dbReference>
<dbReference type="Proteomes" id="UP000573729">
    <property type="component" value="Unassembled WGS sequence"/>
</dbReference>
<dbReference type="SUPFAM" id="SSF53850">
    <property type="entry name" value="Periplasmic binding protein-like II"/>
    <property type="match status" value="1"/>
</dbReference>
<evidence type="ECO:0000313" key="3">
    <source>
        <dbReference type="Proteomes" id="UP000573729"/>
    </source>
</evidence>
<reference evidence="2 3" key="1">
    <citation type="submission" date="2020-08" db="EMBL/GenBank/DDBJ databases">
        <title>Sequencing the genomes of 1000 actinobacteria strains.</title>
        <authorList>
            <person name="Klenk H.-P."/>
        </authorList>
    </citation>
    <scope>NUCLEOTIDE SEQUENCE [LARGE SCALE GENOMIC DNA]</scope>
    <source>
        <strain evidence="2 3">DSM 24947</strain>
    </source>
</reference>
<keyword evidence="3" id="KW-1185">Reference proteome</keyword>
<gene>
    <name evidence="2" type="ORF">BKA24_002957</name>
</gene>
<organism evidence="2 3">
    <name type="scientific">Microbacterium marinum</name>
    <dbReference type="NCBI Taxonomy" id="421115"/>
    <lineage>
        <taxon>Bacteria</taxon>
        <taxon>Bacillati</taxon>
        <taxon>Actinomycetota</taxon>
        <taxon>Actinomycetes</taxon>
        <taxon>Micrococcales</taxon>
        <taxon>Microbacteriaceae</taxon>
        <taxon>Microbacterium</taxon>
    </lineage>
</organism>
<keyword evidence="1" id="KW-0732">Signal</keyword>